<keyword evidence="8" id="KW-0671">Queuosine biosynthesis</keyword>
<organism evidence="9 10">
    <name type="scientific">Aromatoleum buckelii</name>
    <dbReference type="NCBI Taxonomy" id="200254"/>
    <lineage>
        <taxon>Bacteria</taxon>
        <taxon>Pseudomonadati</taxon>
        <taxon>Pseudomonadota</taxon>
        <taxon>Betaproteobacteria</taxon>
        <taxon>Rhodocyclales</taxon>
        <taxon>Rhodocyclaceae</taxon>
        <taxon>Aromatoleum</taxon>
    </lineage>
</organism>
<dbReference type="PANTHER" id="PTHR12589:SF7">
    <property type="entry name" value="6-PYRUVOYL TETRAHYDROBIOPTERIN SYNTHASE"/>
    <property type="match status" value="1"/>
</dbReference>
<evidence type="ECO:0000313" key="9">
    <source>
        <dbReference type="EMBL" id="NMF92457.1"/>
    </source>
</evidence>
<dbReference type="NCBIfam" id="TIGR03367">
    <property type="entry name" value="queuosine_QueD"/>
    <property type="match status" value="1"/>
</dbReference>
<evidence type="ECO:0000256" key="7">
    <source>
        <dbReference type="ARBA" id="ARBA00048807"/>
    </source>
</evidence>
<comment type="caution">
    <text evidence="9">The sequence shown here is derived from an EMBL/GenBank/DDBJ whole genome shotgun (WGS) entry which is preliminary data.</text>
</comment>
<dbReference type="SUPFAM" id="SSF55620">
    <property type="entry name" value="Tetrahydrobiopterin biosynthesis enzymes-like"/>
    <property type="match status" value="1"/>
</dbReference>
<comment type="catalytic activity">
    <reaction evidence="7 8">
        <text>7,8-dihydroneopterin 3'-triphosphate + H2O = 6-carboxy-5,6,7,8-tetrahydropterin + triphosphate + acetaldehyde + 2 H(+)</text>
        <dbReference type="Rhea" id="RHEA:27966"/>
        <dbReference type="ChEBI" id="CHEBI:15343"/>
        <dbReference type="ChEBI" id="CHEBI:15377"/>
        <dbReference type="ChEBI" id="CHEBI:15378"/>
        <dbReference type="ChEBI" id="CHEBI:18036"/>
        <dbReference type="ChEBI" id="CHEBI:58462"/>
        <dbReference type="ChEBI" id="CHEBI:61032"/>
        <dbReference type="EC" id="4.1.2.50"/>
    </reaction>
</comment>
<keyword evidence="6 8" id="KW-0456">Lyase</keyword>
<evidence type="ECO:0000256" key="2">
    <source>
        <dbReference type="ARBA" id="ARBA00008900"/>
    </source>
</evidence>
<dbReference type="PIRSF" id="PIRSF006113">
    <property type="entry name" value="PTP_synth"/>
    <property type="match status" value="1"/>
</dbReference>
<dbReference type="PANTHER" id="PTHR12589">
    <property type="entry name" value="PYRUVOYL TETRAHYDROBIOPTERIN SYNTHASE"/>
    <property type="match status" value="1"/>
</dbReference>
<evidence type="ECO:0000256" key="6">
    <source>
        <dbReference type="ARBA" id="ARBA00023239"/>
    </source>
</evidence>
<keyword evidence="10" id="KW-1185">Reference proteome</keyword>
<proteinExistence type="inferred from homology"/>
<protein>
    <recommendedName>
        <fullName evidence="3 8">6-carboxy-5,6,7,8-tetrahydropterin synthase</fullName>
        <ecNumber evidence="8">4.-.-.-</ecNumber>
    </recommendedName>
</protein>
<sequence length="149" mass="16869">MRITRRLEFDAGHRIPDHASQCRHLHGHRYAIEITLSGDIINAAGEAVNGMVMDFGDVKLIAKTHVVDRWDHAFLVYRGDSAVVDFLATMPAHKTVVLDTVPTAENLASEAFRILDSCYRDLYGNHLRLERVRLYETPNCWADALRPGE</sequence>
<dbReference type="InterPro" id="IPR007115">
    <property type="entry name" value="6-PTP_synth/QueD"/>
</dbReference>
<evidence type="ECO:0000256" key="4">
    <source>
        <dbReference type="ARBA" id="ARBA00022723"/>
    </source>
</evidence>
<dbReference type="Gene3D" id="3.30.479.10">
    <property type="entry name" value="6-pyruvoyl tetrahydropterin synthase/QueD"/>
    <property type="match status" value="1"/>
</dbReference>
<keyword evidence="5 8" id="KW-0862">Zinc</keyword>
<evidence type="ECO:0000256" key="3">
    <source>
        <dbReference type="ARBA" id="ARBA00018141"/>
    </source>
</evidence>
<dbReference type="Proteomes" id="UP000601990">
    <property type="component" value="Unassembled WGS sequence"/>
</dbReference>
<name>A0ABX1N241_9RHOO</name>
<comment type="similarity">
    <text evidence="2 8">Belongs to the PTPS family. QueD subfamily.</text>
</comment>
<dbReference type="RefSeq" id="WP_169197766.1">
    <property type="nucleotide sequence ID" value="NZ_WTVH02000010.1"/>
</dbReference>
<evidence type="ECO:0000256" key="8">
    <source>
        <dbReference type="PIRNR" id="PIRNR006113"/>
    </source>
</evidence>
<dbReference type="EMBL" id="WTVH01000004">
    <property type="protein sequence ID" value="NMF92457.1"/>
    <property type="molecule type" value="Genomic_DNA"/>
</dbReference>
<evidence type="ECO:0000256" key="5">
    <source>
        <dbReference type="ARBA" id="ARBA00022833"/>
    </source>
</evidence>
<reference evidence="9" key="1">
    <citation type="submission" date="2019-12" db="EMBL/GenBank/DDBJ databases">
        <title>Comparative genomics gives insights into the taxonomy of the Azoarcus-Aromatoleum group and reveals separate origins of nif in the plant-associated Azoarcus and non-plant-associated Aromatoleum sub-groups.</title>
        <authorList>
            <person name="Lafos M."/>
            <person name="Maluk M."/>
            <person name="Batista M."/>
            <person name="Junghare M."/>
            <person name="Carmona M."/>
            <person name="Faoro H."/>
            <person name="Cruz L.M."/>
            <person name="Battistoni F."/>
            <person name="De Souza E."/>
            <person name="Pedrosa F."/>
            <person name="Chen W.-M."/>
            <person name="Poole P.S."/>
            <person name="Dixon R.A."/>
            <person name="James E.K."/>
        </authorList>
    </citation>
    <scope>NUCLEOTIDE SEQUENCE</scope>
    <source>
        <strain evidence="9">U120</strain>
    </source>
</reference>
<comment type="cofactor">
    <cofactor evidence="8">
        <name>Zn(2+)</name>
        <dbReference type="ChEBI" id="CHEBI:29105"/>
    </cofactor>
    <text evidence="8">Binds 1 zinc ion per subunit.</text>
</comment>
<accession>A0ABX1N241</accession>
<dbReference type="InterPro" id="IPR038418">
    <property type="entry name" value="6-PTP_synth/QueD_sf"/>
</dbReference>
<dbReference type="EC" id="4.-.-.-" evidence="8"/>
<comment type="pathway">
    <text evidence="1 8">Purine metabolism; 7-cyano-7-deazaguanine biosynthesis.</text>
</comment>
<evidence type="ECO:0000256" key="1">
    <source>
        <dbReference type="ARBA" id="ARBA00005061"/>
    </source>
</evidence>
<evidence type="ECO:0000313" key="10">
    <source>
        <dbReference type="Proteomes" id="UP000601990"/>
    </source>
</evidence>
<keyword evidence="4 8" id="KW-0479">Metal-binding</keyword>
<gene>
    <name evidence="9" type="primary">queD</name>
    <name evidence="9" type="ORF">GO608_03835</name>
</gene>
<dbReference type="Pfam" id="PF01242">
    <property type="entry name" value="PTPS"/>
    <property type="match status" value="1"/>
</dbReference>